<evidence type="ECO:0000256" key="4">
    <source>
        <dbReference type="ARBA" id="ARBA00023163"/>
    </source>
</evidence>
<evidence type="ECO:0000313" key="7">
    <source>
        <dbReference type="EMBL" id="AVQ02620.1"/>
    </source>
</evidence>
<accession>A0ABN5IUB1</accession>
<dbReference type="PANTHER" id="PTHR43133:SF63">
    <property type="entry name" value="RNA POLYMERASE SIGMA FACTOR FECI-RELATED"/>
    <property type="match status" value="1"/>
</dbReference>
<evidence type="ECO:0000313" key="8">
    <source>
        <dbReference type="Proteomes" id="UP000240527"/>
    </source>
</evidence>
<dbReference type="InterPro" id="IPR007627">
    <property type="entry name" value="RNA_pol_sigma70_r2"/>
</dbReference>
<dbReference type="Pfam" id="PF04542">
    <property type="entry name" value="Sigma70_r2"/>
    <property type="match status" value="1"/>
</dbReference>
<reference evidence="7 8" key="1">
    <citation type="journal article" date="2015" name="Biotechnol. Bioeng.">
        <title>Genome sequence and phenotypic characterization of Caulobacter segnis.</title>
        <authorList>
            <person name="Patel S."/>
            <person name="Fletcher B."/>
            <person name="Scott D.C."/>
            <person name="Ely B."/>
        </authorList>
    </citation>
    <scope>NUCLEOTIDE SEQUENCE [LARGE SCALE GENOMIC DNA]</scope>
    <source>
        <strain evidence="7 8">TK0059</strain>
    </source>
</reference>
<evidence type="ECO:0000256" key="1">
    <source>
        <dbReference type="ARBA" id="ARBA00010641"/>
    </source>
</evidence>
<keyword evidence="3" id="KW-0731">Sigma factor</keyword>
<evidence type="ECO:0000259" key="5">
    <source>
        <dbReference type="Pfam" id="PF04542"/>
    </source>
</evidence>
<keyword evidence="2" id="KW-0805">Transcription regulation</keyword>
<feature type="domain" description="RNA polymerase sigma-70 region 2" evidence="5">
    <location>
        <begin position="21"/>
        <end position="83"/>
    </location>
</feature>
<dbReference type="EMBL" id="CP027850">
    <property type="protein sequence ID" value="AVQ02620.1"/>
    <property type="molecule type" value="Genomic_DNA"/>
</dbReference>
<dbReference type="Proteomes" id="UP000240527">
    <property type="component" value="Chromosome"/>
</dbReference>
<name>A0ABN5IUB1_9CAUL</name>
<dbReference type="NCBIfam" id="TIGR02937">
    <property type="entry name" value="sigma70-ECF"/>
    <property type="match status" value="1"/>
</dbReference>
<dbReference type="InterPro" id="IPR013324">
    <property type="entry name" value="RNA_pol_sigma_r3/r4-like"/>
</dbReference>
<organism evidence="7 8">
    <name type="scientific">Caulobacter segnis</name>
    <dbReference type="NCBI Taxonomy" id="88688"/>
    <lineage>
        <taxon>Bacteria</taxon>
        <taxon>Pseudomonadati</taxon>
        <taxon>Pseudomonadota</taxon>
        <taxon>Alphaproteobacteria</taxon>
        <taxon>Caulobacterales</taxon>
        <taxon>Caulobacteraceae</taxon>
        <taxon>Caulobacter</taxon>
    </lineage>
</organism>
<sequence>MANAAALDSLLTTSPADYFWRFAPELRSYLARRLDSSEIDDVIQDVMLKLHTRDGRWDIRFPKRYFYQVVRTTLVDLYRRNRSRCVQHHCELSPETHPRDELSPIRILQARQEMAAAREALAQLPDRTREILLAVRVEGQSLKAVAARHGISTSAVEKHITRGLNALSAQLHDEDEAFGEAWGAGARQRRLAIASAPRLS</sequence>
<keyword evidence="4" id="KW-0804">Transcription</keyword>
<dbReference type="InterPro" id="IPR039425">
    <property type="entry name" value="RNA_pol_sigma-70-like"/>
</dbReference>
<proteinExistence type="inferred from homology"/>
<dbReference type="InterPro" id="IPR036388">
    <property type="entry name" value="WH-like_DNA-bd_sf"/>
</dbReference>
<gene>
    <name evidence="7" type="ORF">B7G68_12645</name>
</gene>
<dbReference type="InterPro" id="IPR013249">
    <property type="entry name" value="RNA_pol_sigma70_r4_t2"/>
</dbReference>
<dbReference type="InterPro" id="IPR013325">
    <property type="entry name" value="RNA_pol_sigma_r2"/>
</dbReference>
<dbReference type="Pfam" id="PF08281">
    <property type="entry name" value="Sigma70_r4_2"/>
    <property type="match status" value="1"/>
</dbReference>
<evidence type="ECO:0000256" key="2">
    <source>
        <dbReference type="ARBA" id="ARBA00023015"/>
    </source>
</evidence>
<dbReference type="PANTHER" id="PTHR43133">
    <property type="entry name" value="RNA POLYMERASE ECF-TYPE SIGMA FACTO"/>
    <property type="match status" value="1"/>
</dbReference>
<comment type="similarity">
    <text evidence="1">Belongs to the sigma-70 factor family. ECF subfamily.</text>
</comment>
<keyword evidence="8" id="KW-1185">Reference proteome</keyword>
<feature type="domain" description="RNA polymerase sigma factor 70 region 4 type 2" evidence="6">
    <location>
        <begin position="116"/>
        <end position="167"/>
    </location>
</feature>
<protein>
    <submittedName>
        <fullName evidence="7">RNA polymerase sigma factor</fullName>
    </submittedName>
</protein>
<evidence type="ECO:0000259" key="6">
    <source>
        <dbReference type="Pfam" id="PF08281"/>
    </source>
</evidence>
<dbReference type="Gene3D" id="1.10.10.10">
    <property type="entry name" value="Winged helix-like DNA-binding domain superfamily/Winged helix DNA-binding domain"/>
    <property type="match status" value="1"/>
</dbReference>
<dbReference type="SUPFAM" id="SSF88946">
    <property type="entry name" value="Sigma2 domain of RNA polymerase sigma factors"/>
    <property type="match status" value="1"/>
</dbReference>
<dbReference type="InterPro" id="IPR014284">
    <property type="entry name" value="RNA_pol_sigma-70_dom"/>
</dbReference>
<evidence type="ECO:0000256" key="3">
    <source>
        <dbReference type="ARBA" id="ARBA00023082"/>
    </source>
</evidence>
<dbReference type="Gene3D" id="1.10.1740.10">
    <property type="match status" value="1"/>
</dbReference>
<dbReference type="SUPFAM" id="SSF88659">
    <property type="entry name" value="Sigma3 and sigma4 domains of RNA polymerase sigma factors"/>
    <property type="match status" value="1"/>
</dbReference>